<protein>
    <submittedName>
        <fullName evidence="1">Uncharacterized protein</fullName>
    </submittedName>
</protein>
<organism evidence="1 2">
    <name type="scientific">Scortum barcoo</name>
    <name type="common">barcoo grunter</name>
    <dbReference type="NCBI Taxonomy" id="214431"/>
    <lineage>
        <taxon>Eukaryota</taxon>
        <taxon>Metazoa</taxon>
        <taxon>Chordata</taxon>
        <taxon>Craniata</taxon>
        <taxon>Vertebrata</taxon>
        <taxon>Euteleostomi</taxon>
        <taxon>Actinopterygii</taxon>
        <taxon>Neopterygii</taxon>
        <taxon>Teleostei</taxon>
        <taxon>Neoteleostei</taxon>
        <taxon>Acanthomorphata</taxon>
        <taxon>Eupercaria</taxon>
        <taxon>Centrarchiformes</taxon>
        <taxon>Terapontoidei</taxon>
        <taxon>Terapontidae</taxon>
        <taxon>Scortum</taxon>
    </lineage>
</organism>
<proteinExistence type="predicted"/>
<reference evidence="1" key="1">
    <citation type="submission" date="2022-04" db="EMBL/GenBank/DDBJ databases">
        <title>Jade perch genome.</title>
        <authorList>
            <person name="Chao B."/>
        </authorList>
    </citation>
    <scope>NUCLEOTIDE SEQUENCE</scope>
    <source>
        <strain evidence="1">CB-2022</strain>
    </source>
</reference>
<keyword evidence="2" id="KW-1185">Reference proteome</keyword>
<evidence type="ECO:0000313" key="2">
    <source>
        <dbReference type="Proteomes" id="UP000831701"/>
    </source>
</evidence>
<feature type="non-terminal residue" evidence="1">
    <location>
        <position position="1"/>
    </location>
</feature>
<accession>A0ACB8VTX7</accession>
<dbReference type="Proteomes" id="UP000831701">
    <property type="component" value="Chromosome 18"/>
</dbReference>
<gene>
    <name evidence="1" type="ORF">L3Q82_015246</name>
</gene>
<dbReference type="EMBL" id="CM041548">
    <property type="protein sequence ID" value="KAI3358854.1"/>
    <property type="molecule type" value="Genomic_DNA"/>
</dbReference>
<name>A0ACB8VTX7_9TELE</name>
<comment type="caution">
    <text evidence="1">The sequence shown here is derived from an EMBL/GenBank/DDBJ whole genome shotgun (WGS) entry which is preliminary data.</text>
</comment>
<sequence length="567" mass="63970">YTVSTTKERKEREREREKTKDNKNEEDISMFRGLLLTESVQLKCKRSAITAESPEQSTASPRGSTAAEQTSDAGLANRLRGKGDGGSTSMILPVWISSTSTPEKETLVYALLDTQSSSTFVDQEVCEKMGAGLEPVKLKLTTMMGKYSIVQSERVSGLRVRGFSSQSFINLPPAYTRDFIPLERSHIPTTETARRWKHLNSIAKEIPELMDCEVRLLIGYDCSRALAPRQVITGGDDEPYAVKTDLGWSIVGSSPQVAKASQVTGLCHRVSVKELPPLTPATVIKALESDFKDTNPRENSISQDDIQFIKILNEAIHQDSDGHLEMPLPFKTRPQLPENKRLALLRLNQLKRKFEKNPKFEDDYNKFMEGIFKDGDAEEAESQPKAGNMWYIPHQGVYHPRKPGKIRVVFDCSAKYEGTALNNHLLTGPDLTNGLTGVLCRFRKHPIAVICDVEKMFHRFHVNQDDRDYLRFLWWKNGDTSSEPKEYRMKVRLFGAASSPGCANYGMKYLASQNEKDYPEASNFIRNNFYVDDGLISVESVDTAIRLVREAQHICAQWKIASPQVHL</sequence>
<evidence type="ECO:0000313" key="1">
    <source>
        <dbReference type="EMBL" id="KAI3358854.1"/>
    </source>
</evidence>